<sequence>MASILNDVGIGGTLTSSRPSSTCTTVPMLGLALSSSWTHQHATLHALSTSAMSASPRTRPSTAPVRSPPPASRLAAAAGKKSTVPSGRCLLNTSALAVTAVPATHSGARYPAVPRTVGSTRLASRPMSLASPKSATLGASAPSRRMFSGLMSQWMIRSLHFPCR</sequence>
<comment type="caution">
    <text evidence="2">The sequence shown here is derived from an EMBL/GenBank/DDBJ whole genome shotgun (WGS) entry which is preliminary data.</text>
</comment>
<accession>A0A8T0XEU2</accession>
<feature type="region of interest" description="Disordered" evidence="1">
    <location>
        <begin position="48"/>
        <end position="79"/>
    </location>
</feature>
<reference evidence="2" key="1">
    <citation type="submission" date="2020-05" db="EMBL/GenBank/DDBJ databases">
        <title>WGS assembly of Panicum virgatum.</title>
        <authorList>
            <person name="Lovell J.T."/>
            <person name="Jenkins J."/>
            <person name="Shu S."/>
            <person name="Juenger T.E."/>
            <person name="Schmutz J."/>
        </authorList>
    </citation>
    <scope>NUCLEOTIDE SEQUENCE</scope>
    <source>
        <strain evidence="2">AP13</strain>
    </source>
</reference>
<protein>
    <submittedName>
        <fullName evidence="2">Uncharacterized protein</fullName>
    </submittedName>
</protein>
<gene>
    <name evidence="2" type="ORF">PVAP13_1KG139005</name>
</gene>
<evidence type="ECO:0000256" key="1">
    <source>
        <dbReference type="SAM" id="MobiDB-lite"/>
    </source>
</evidence>
<evidence type="ECO:0000313" key="3">
    <source>
        <dbReference type="Proteomes" id="UP000823388"/>
    </source>
</evidence>
<dbReference type="EMBL" id="CM029037">
    <property type="protein sequence ID" value="KAG2657865.1"/>
    <property type="molecule type" value="Genomic_DNA"/>
</dbReference>
<evidence type="ECO:0000313" key="2">
    <source>
        <dbReference type="EMBL" id="KAG2657865.1"/>
    </source>
</evidence>
<proteinExistence type="predicted"/>
<dbReference type="AlphaFoldDB" id="A0A8T0XEU2"/>
<name>A0A8T0XEU2_PANVG</name>
<dbReference type="Proteomes" id="UP000823388">
    <property type="component" value="Chromosome 1K"/>
</dbReference>
<feature type="compositionally biased region" description="Low complexity" evidence="1">
    <location>
        <begin position="55"/>
        <end position="65"/>
    </location>
</feature>
<keyword evidence="3" id="KW-1185">Reference proteome</keyword>
<organism evidence="2 3">
    <name type="scientific">Panicum virgatum</name>
    <name type="common">Blackwell switchgrass</name>
    <dbReference type="NCBI Taxonomy" id="38727"/>
    <lineage>
        <taxon>Eukaryota</taxon>
        <taxon>Viridiplantae</taxon>
        <taxon>Streptophyta</taxon>
        <taxon>Embryophyta</taxon>
        <taxon>Tracheophyta</taxon>
        <taxon>Spermatophyta</taxon>
        <taxon>Magnoliopsida</taxon>
        <taxon>Liliopsida</taxon>
        <taxon>Poales</taxon>
        <taxon>Poaceae</taxon>
        <taxon>PACMAD clade</taxon>
        <taxon>Panicoideae</taxon>
        <taxon>Panicodae</taxon>
        <taxon>Paniceae</taxon>
        <taxon>Panicinae</taxon>
        <taxon>Panicum</taxon>
        <taxon>Panicum sect. Hiantes</taxon>
    </lineage>
</organism>